<sequence>MGLHVWSALQVSVAVPLACWPLGQVTGTVWPTTKPPCEALVLLSDHPGGRGQDLAMEEDREDINGHEDGQMTA</sequence>
<evidence type="ECO:0000313" key="3">
    <source>
        <dbReference type="EMBL" id="KAG5260842.1"/>
    </source>
</evidence>
<evidence type="ECO:0000256" key="1">
    <source>
        <dbReference type="SAM" id="MobiDB-lite"/>
    </source>
</evidence>
<accession>A0AAV6FHG1</accession>
<name>A0AAV6FHG1_9TELE</name>
<gene>
    <name evidence="3" type="ORF">AALO_G00297200</name>
</gene>
<comment type="caution">
    <text evidence="3">The sequence shown here is derived from an EMBL/GenBank/DDBJ whole genome shotgun (WGS) entry which is preliminary data.</text>
</comment>
<feature type="compositionally biased region" description="Basic and acidic residues" evidence="1">
    <location>
        <begin position="62"/>
        <end position="73"/>
    </location>
</feature>
<keyword evidence="2" id="KW-0732">Signal</keyword>
<dbReference type="Proteomes" id="UP000823561">
    <property type="component" value="Chromosome 24"/>
</dbReference>
<reference evidence="3" key="1">
    <citation type="submission" date="2020-10" db="EMBL/GenBank/DDBJ databases">
        <title>Chromosome-scale genome assembly of the Allis shad, Alosa alosa.</title>
        <authorList>
            <person name="Margot Z."/>
            <person name="Christophe K."/>
            <person name="Cabau C."/>
            <person name="Louis A."/>
            <person name="Berthelot C."/>
            <person name="Parey E."/>
            <person name="Roest Crollius H."/>
            <person name="Montfort J."/>
            <person name="Robinson-Rechavi M."/>
            <person name="Bucao C."/>
            <person name="Bouchez O."/>
            <person name="Gislard M."/>
            <person name="Lluch J."/>
            <person name="Milhes M."/>
            <person name="Lampietro C."/>
            <person name="Lopez Roques C."/>
            <person name="Donnadieu C."/>
            <person name="Braasch I."/>
            <person name="Desvignes T."/>
            <person name="Postlethwait J."/>
            <person name="Bobe J."/>
            <person name="Guiguen Y."/>
        </authorList>
    </citation>
    <scope>NUCLEOTIDE SEQUENCE</scope>
    <source>
        <strain evidence="3">M-15738</strain>
        <tissue evidence="3">Blood</tissue>
    </source>
</reference>
<evidence type="ECO:0000313" key="4">
    <source>
        <dbReference type="Proteomes" id="UP000823561"/>
    </source>
</evidence>
<feature type="signal peptide" evidence="2">
    <location>
        <begin position="1"/>
        <end position="27"/>
    </location>
</feature>
<dbReference type="AlphaFoldDB" id="A0AAV6FHG1"/>
<protein>
    <submittedName>
        <fullName evidence="3">Uncharacterized protein</fullName>
    </submittedName>
</protein>
<keyword evidence="4" id="KW-1185">Reference proteome</keyword>
<proteinExistence type="predicted"/>
<feature type="region of interest" description="Disordered" evidence="1">
    <location>
        <begin position="48"/>
        <end position="73"/>
    </location>
</feature>
<evidence type="ECO:0000256" key="2">
    <source>
        <dbReference type="SAM" id="SignalP"/>
    </source>
</evidence>
<feature type="chain" id="PRO_5043876667" evidence="2">
    <location>
        <begin position="28"/>
        <end position="73"/>
    </location>
</feature>
<dbReference type="EMBL" id="JADWDJ010000024">
    <property type="protein sequence ID" value="KAG5260842.1"/>
    <property type="molecule type" value="Genomic_DNA"/>
</dbReference>
<organism evidence="3 4">
    <name type="scientific">Alosa alosa</name>
    <name type="common">allis shad</name>
    <dbReference type="NCBI Taxonomy" id="278164"/>
    <lineage>
        <taxon>Eukaryota</taxon>
        <taxon>Metazoa</taxon>
        <taxon>Chordata</taxon>
        <taxon>Craniata</taxon>
        <taxon>Vertebrata</taxon>
        <taxon>Euteleostomi</taxon>
        <taxon>Actinopterygii</taxon>
        <taxon>Neopterygii</taxon>
        <taxon>Teleostei</taxon>
        <taxon>Clupei</taxon>
        <taxon>Clupeiformes</taxon>
        <taxon>Clupeoidei</taxon>
        <taxon>Clupeidae</taxon>
        <taxon>Alosa</taxon>
    </lineage>
</organism>